<evidence type="ECO:0000313" key="1">
    <source>
        <dbReference type="Proteomes" id="UP000492821"/>
    </source>
</evidence>
<reference evidence="1" key="1">
    <citation type="journal article" date="2013" name="Genetics">
        <title>The draft genome and transcriptome of Panagrellus redivivus are shaped by the harsh demands of a free-living lifestyle.</title>
        <authorList>
            <person name="Srinivasan J."/>
            <person name="Dillman A.R."/>
            <person name="Macchietto M.G."/>
            <person name="Heikkinen L."/>
            <person name="Lakso M."/>
            <person name="Fracchia K.M."/>
            <person name="Antoshechkin I."/>
            <person name="Mortazavi A."/>
            <person name="Wong G."/>
            <person name="Sternberg P.W."/>
        </authorList>
    </citation>
    <scope>NUCLEOTIDE SEQUENCE [LARGE SCALE GENOMIC DNA]</scope>
    <source>
        <strain evidence="1">MT8872</strain>
    </source>
</reference>
<proteinExistence type="predicted"/>
<dbReference type="WBParaSite" id="Pan_g6787.t1">
    <property type="protein sequence ID" value="Pan_g6787.t1"/>
    <property type="gene ID" value="Pan_g6787"/>
</dbReference>
<evidence type="ECO:0000313" key="2">
    <source>
        <dbReference type="WBParaSite" id="Pan_g6787.t1"/>
    </source>
</evidence>
<organism evidence="1 2">
    <name type="scientific">Panagrellus redivivus</name>
    <name type="common">Microworm</name>
    <dbReference type="NCBI Taxonomy" id="6233"/>
    <lineage>
        <taxon>Eukaryota</taxon>
        <taxon>Metazoa</taxon>
        <taxon>Ecdysozoa</taxon>
        <taxon>Nematoda</taxon>
        <taxon>Chromadorea</taxon>
        <taxon>Rhabditida</taxon>
        <taxon>Tylenchina</taxon>
        <taxon>Panagrolaimomorpha</taxon>
        <taxon>Panagrolaimoidea</taxon>
        <taxon>Panagrolaimidae</taxon>
        <taxon>Panagrellus</taxon>
    </lineage>
</organism>
<name>A0A7E5A0R6_PANRE</name>
<dbReference type="AlphaFoldDB" id="A0A7E5A0R6"/>
<reference evidence="2" key="2">
    <citation type="submission" date="2020-10" db="UniProtKB">
        <authorList>
            <consortium name="WormBaseParasite"/>
        </authorList>
    </citation>
    <scope>IDENTIFICATION</scope>
</reference>
<dbReference type="Proteomes" id="UP000492821">
    <property type="component" value="Unassembled WGS sequence"/>
</dbReference>
<protein>
    <submittedName>
        <fullName evidence="2">Detected protein of confused Function</fullName>
    </submittedName>
</protein>
<sequence length="123" mass="14303">MKSMGETLDMAWRCCGYCAAASQQRNDGRDLVMNGGTLNMFSRRYATKADLLCFCNGQDVVFWEEYWMWQGKFSGLDDQHHLRPLNVEYEVGDFRYSADARCMKAAKNKPHRDRQKAESVTER</sequence>
<keyword evidence="1" id="KW-1185">Reference proteome</keyword>
<accession>A0A7E5A0R6</accession>